<dbReference type="PRINTS" id="PR00081">
    <property type="entry name" value="GDHRDH"/>
</dbReference>
<keyword evidence="2" id="KW-0560">Oxidoreductase</keyword>
<dbReference type="InterPro" id="IPR036291">
    <property type="entry name" value="NAD(P)-bd_dom_sf"/>
</dbReference>
<dbReference type="Gene3D" id="3.40.50.720">
    <property type="entry name" value="NAD(P)-binding Rossmann-like Domain"/>
    <property type="match status" value="1"/>
</dbReference>
<proteinExistence type="inferred from homology"/>
<dbReference type="PANTHER" id="PTHR44196">
    <property type="entry name" value="DEHYDROGENASE/REDUCTASE SDR FAMILY MEMBER 7B"/>
    <property type="match status" value="1"/>
</dbReference>
<gene>
    <name evidence="4" type="ORF">Z520_02153</name>
</gene>
<dbReference type="SMART" id="SM00822">
    <property type="entry name" value="PKS_KR"/>
    <property type="match status" value="1"/>
</dbReference>
<dbReference type="GO" id="GO:0016020">
    <property type="term" value="C:membrane"/>
    <property type="evidence" value="ECO:0007669"/>
    <property type="project" value="TreeGrafter"/>
</dbReference>
<evidence type="ECO:0000313" key="4">
    <source>
        <dbReference type="EMBL" id="KIY02015.1"/>
    </source>
</evidence>
<dbReference type="GO" id="GO:0016491">
    <property type="term" value="F:oxidoreductase activity"/>
    <property type="evidence" value="ECO:0007669"/>
    <property type="project" value="UniProtKB-KW"/>
</dbReference>
<evidence type="ECO:0000256" key="2">
    <source>
        <dbReference type="ARBA" id="ARBA00023002"/>
    </source>
</evidence>
<dbReference type="OrthoDB" id="1933717at2759"/>
<dbReference type="InterPro" id="IPR057326">
    <property type="entry name" value="KR_dom"/>
</dbReference>
<dbReference type="GeneID" id="27707899"/>
<evidence type="ECO:0000256" key="1">
    <source>
        <dbReference type="ARBA" id="ARBA00006484"/>
    </source>
</evidence>
<dbReference type="VEuPathDB" id="FungiDB:Z520_02153"/>
<dbReference type="Proteomes" id="UP000053411">
    <property type="component" value="Unassembled WGS sequence"/>
</dbReference>
<organism evidence="4 5">
    <name type="scientific">Fonsecaea multimorphosa CBS 102226</name>
    <dbReference type="NCBI Taxonomy" id="1442371"/>
    <lineage>
        <taxon>Eukaryota</taxon>
        <taxon>Fungi</taxon>
        <taxon>Dikarya</taxon>
        <taxon>Ascomycota</taxon>
        <taxon>Pezizomycotina</taxon>
        <taxon>Eurotiomycetes</taxon>
        <taxon>Chaetothyriomycetidae</taxon>
        <taxon>Chaetothyriales</taxon>
        <taxon>Herpotrichiellaceae</taxon>
        <taxon>Fonsecaea</taxon>
    </lineage>
</organism>
<dbReference type="Pfam" id="PF00106">
    <property type="entry name" value="adh_short"/>
    <property type="match status" value="1"/>
</dbReference>
<dbReference type="STRING" id="1442371.A0A0D2KF53"/>
<comment type="similarity">
    <text evidence="1">Belongs to the short-chain dehydrogenases/reductases (SDR) family.</text>
</comment>
<dbReference type="AlphaFoldDB" id="A0A0D2KF53"/>
<dbReference type="InterPro" id="IPR002347">
    <property type="entry name" value="SDR_fam"/>
</dbReference>
<evidence type="ECO:0000259" key="3">
    <source>
        <dbReference type="SMART" id="SM00822"/>
    </source>
</evidence>
<dbReference type="RefSeq" id="XP_016636137.1">
    <property type="nucleotide sequence ID" value="XM_016772667.1"/>
</dbReference>
<feature type="domain" description="Ketoreductase" evidence="3">
    <location>
        <begin position="33"/>
        <end position="232"/>
    </location>
</feature>
<keyword evidence="5" id="KW-1185">Reference proteome</keyword>
<name>A0A0D2KF53_9EURO</name>
<evidence type="ECO:0000313" key="5">
    <source>
        <dbReference type="Proteomes" id="UP000053411"/>
    </source>
</evidence>
<sequence length="297" mass="32302">MSIITRENFTSNFHHDTYPVLQERLKNADLVNKVAFITGSGTGIGAATALSFARAGATAVFLCGRTPSTLEETQQRISQECPRAIVGKFVFDVSEGLDKARQVFAEACKIAGRPLDILVNNAGYIASMPTTPSPDGGNWDFERYWRHFEVNVKGPLALATAFLEHASDHPTVLNISSGAAVIDFVAGLSGYAASKMAALKMFSYLYHEQAQRGLKVFHVHPGVVATAMAKEGNSVCDDTAELAADFCVWLNAPEAAFLQNRLLYVNWDVEELLAKRETIVAQDLLTPGLRGWDSTAM</sequence>
<dbReference type="EMBL" id="KN848064">
    <property type="protein sequence ID" value="KIY02015.1"/>
    <property type="molecule type" value="Genomic_DNA"/>
</dbReference>
<protein>
    <recommendedName>
        <fullName evidence="3">Ketoreductase domain-containing protein</fullName>
    </recommendedName>
</protein>
<dbReference type="SUPFAM" id="SSF51735">
    <property type="entry name" value="NAD(P)-binding Rossmann-fold domains"/>
    <property type="match status" value="1"/>
</dbReference>
<accession>A0A0D2KF53</accession>
<dbReference type="CDD" id="cd05233">
    <property type="entry name" value="SDR_c"/>
    <property type="match status" value="1"/>
</dbReference>
<reference evidence="4 5" key="1">
    <citation type="submission" date="2015-01" db="EMBL/GenBank/DDBJ databases">
        <title>The Genome Sequence of Fonsecaea multimorphosa CBS 102226.</title>
        <authorList>
            <consortium name="The Broad Institute Genomics Platform"/>
            <person name="Cuomo C."/>
            <person name="de Hoog S."/>
            <person name="Gorbushina A."/>
            <person name="Stielow B."/>
            <person name="Teixiera M."/>
            <person name="Abouelleil A."/>
            <person name="Chapman S.B."/>
            <person name="Priest M."/>
            <person name="Young S.K."/>
            <person name="Wortman J."/>
            <person name="Nusbaum C."/>
            <person name="Birren B."/>
        </authorList>
    </citation>
    <scope>NUCLEOTIDE SEQUENCE [LARGE SCALE GENOMIC DNA]</scope>
    <source>
        <strain evidence="4 5">CBS 102226</strain>
    </source>
</reference>
<dbReference type="PANTHER" id="PTHR44196:SF1">
    <property type="entry name" value="DEHYDROGENASE_REDUCTASE SDR FAMILY MEMBER 7B"/>
    <property type="match status" value="1"/>
</dbReference>